<accession>X1KQG1</accession>
<protein>
    <submittedName>
        <fullName evidence="1">Uncharacterized protein</fullName>
    </submittedName>
</protein>
<feature type="non-terminal residue" evidence="1">
    <location>
        <position position="32"/>
    </location>
</feature>
<organism evidence="1">
    <name type="scientific">marine sediment metagenome</name>
    <dbReference type="NCBI Taxonomy" id="412755"/>
    <lineage>
        <taxon>unclassified sequences</taxon>
        <taxon>metagenomes</taxon>
        <taxon>ecological metagenomes</taxon>
    </lineage>
</organism>
<gene>
    <name evidence="1" type="ORF">S03H2_73003</name>
</gene>
<proteinExistence type="predicted"/>
<dbReference type="EMBL" id="BARU01049737">
    <property type="protein sequence ID" value="GAH95870.1"/>
    <property type="molecule type" value="Genomic_DNA"/>
</dbReference>
<sequence>MLNLTHDLRKGKNAYLMLRLLIENSKSGTILF</sequence>
<evidence type="ECO:0000313" key="1">
    <source>
        <dbReference type="EMBL" id="GAH95870.1"/>
    </source>
</evidence>
<dbReference type="AlphaFoldDB" id="X1KQG1"/>
<name>X1KQG1_9ZZZZ</name>
<reference evidence="1" key="1">
    <citation type="journal article" date="2014" name="Front. Microbiol.">
        <title>High frequency of phylogenetically diverse reductive dehalogenase-homologous genes in deep subseafloor sedimentary metagenomes.</title>
        <authorList>
            <person name="Kawai M."/>
            <person name="Futagami T."/>
            <person name="Toyoda A."/>
            <person name="Takaki Y."/>
            <person name="Nishi S."/>
            <person name="Hori S."/>
            <person name="Arai W."/>
            <person name="Tsubouchi T."/>
            <person name="Morono Y."/>
            <person name="Uchiyama I."/>
            <person name="Ito T."/>
            <person name="Fujiyama A."/>
            <person name="Inagaki F."/>
            <person name="Takami H."/>
        </authorList>
    </citation>
    <scope>NUCLEOTIDE SEQUENCE</scope>
    <source>
        <strain evidence="1">Expedition CK06-06</strain>
    </source>
</reference>
<comment type="caution">
    <text evidence="1">The sequence shown here is derived from an EMBL/GenBank/DDBJ whole genome shotgun (WGS) entry which is preliminary data.</text>
</comment>